<feature type="compositionally biased region" description="Polar residues" evidence="1">
    <location>
        <begin position="157"/>
        <end position="173"/>
    </location>
</feature>
<feature type="region of interest" description="Disordered" evidence="1">
    <location>
        <begin position="231"/>
        <end position="270"/>
    </location>
</feature>
<sequence>MDAKAVLFRVTHHMSAVPLYCAVRSVDDTQETLVLGDQALNQMRSLVIKFDARERPSCPAYVTYVNTPLDTLHQARLRGELLNGALAKRFDNNLMGLSFLPPAPATGSNDDHAHRRLTLFSLRSSGDIFHQDMSQDLLRPSRNKISLSDNRSKISPGDNQSKISPDNQSNISPSDNQSKISSDDKQKSEESRISEKALDTALPCFTSQIHSNSGQLSPILFQSQDLLESSGPIVPSFPESDTISLELSRPPHDQTRSSEPIRSSVEGRVNSESIVCGETVKSESMLADNARSHSDEARGSDHHREEEIGFDESQSMIADDARSQSDQTRISTKSGSHPNRSMNDEELEMLRKWRKDFDQRELTRNKPMYGGTNRMFRDIFSEDPPPSHPSQDTSSLTTSLSDLSLSGIDINILKYKDAIFESVTCWTDDSTDEEDNRLIDNSNRLFDDSINRSDEEQVEADTLRDLYVLSDSDESNMALAMSLQEEKENNTNDPNLQESSSPKSRRTKTPRKTPLKKLKTSPGTSGETPTEKRATKARKTPRKKRRESQGQD</sequence>
<feature type="compositionally biased region" description="Basic and acidic residues" evidence="1">
    <location>
        <begin position="181"/>
        <end position="194"/>
    </location>
</feature>
<dbReference type="RefSeq" id="XP_017300621.1">
    <property type="nucleotide sequence ID" value="XM_017445132.2"/>
</dbReference>
<dbReference type="PaxDb" id="121845-A0A1S4EEC9"/>
<evidence type="ECO:0000313" key="3">
    <source>
        <dbReference type="RefSeq" id="XP_017300621.1"/>
    </source>
</evidence>
<feature type="compositionally biased region" description="Basic and acidic residues" evidence="1">
    <location>
        <begin position="290"/>
        <end position="307"/>
    </location>
</feature>
<name>A0A1S4EEC9_DIACI</name>
<feature type="compositionally biased region" description="Polar residues" evidence="1">
    <location>
        <begin position="324"/>
        <end position="341"/>
    </location>
</feature>
<feature type="compositionally biased region" description="Basic residues" evidence="1">
    <location>
        <begin position="503"/>
        <end position="519"/>
    </location>
</feature>
<gene>
    <name evidence="3" type="primary">LOC103511840</name>
</gene>
<feature type="region of interest" description="Disordered" evidence="1">
    <location>
        <begin position="133"/>
        <end position="194"/>
    </location>
</feature>
<proteinExistence type="predicted"/>
<dbReference type="KEGG" id="dci:103511840"/>
<keyword evidence="2" id="KW-1185">Reference proteome</keyword>
<protein>
    <submittedName>
        <fullName evidence="3">Uncharacterized protein LOC103511840 isoform X2</fullName>
    </submittedName>
</protein>
<evidence type="ECO:0000313" key="2">
    <source>
        <dbReference type="Proteomes" id="UP000079169"/>
    </source>
</evidence>
<dbReference type="AlphaFoldDB" id="A0A1S4EEC9"/>
<feature type="region of interest" description="Disordered" evidence="1">
    <location>
        <begin position="378"/>
        <end position="398"/>
    </location>
</feature>
<feature type="region of interest" description="Disordered" evidence="1">
    <location>
        <begin position="284"/>
        <end position="344"/>
    </location>
</feature>
<feature type="compositionally biased region" description="Basic residues" evidence="1">
    <location>
        <begin position="535"/>
        <end position="546"/>
    </location>
</feature>
<feature type="region of interest" description="Disordered" evidence="1">
    <location>
        <begin position="485"/>
        <end position="552"/>
    </location>
</feature>
<dbReference type="GeneID" id="103511840"/>
<organism evidence="2 3">
    <name type="scientific">Diaphorina citri</name>
    <name type="common">Asian citrus psyllid</name>
    <dbReference type="NCBI Taxonomy" id="121845"/>
    <lineage>
        <taxon>Eukaryota</taxon>
        <taxon>Metazoa</taxon>
        <taxon>Ecdysozoa</taxon>
        <taxon>Arthropoda</taxon>
        <taxon>Hexapoda</taxon>
        <taxon>Insecta</taxon>
        <taxon>Pterygota</taxon>
        <taxon>Neoptera</taxon>
        <taxon>Paraneoptera</taxon>
        <taxon>Hemiptera</taxon>
        <taxon>Sternorrhyncha</taxon>
        <taxon>Psylloidea</taxon>
        <taxon>Psyllidae</taxon>
        <taxon>Diaphorininae</taxon>
        <taxon>Diaphorina</taxon>
    </lineage>
</organism>
<evidence type="ECO:0000256" key="1">
    <source>
        <dbReference type="SAM" id="MobiDB-lite"/>
    </source>
</evidence>
<accession>A0A1S4EEC9</accession>
<dbReference type="Proteomes" id="UP000079169">
    <property type="component" value="Unplaced"/>
</dbReference>
<reference evidence="3" key="1">
    <citation type="submission" date="2025-08" db="UniProtKB">
        <authorList>
            <consortium name="RefSeq"/>
        </authorList>
    </citation>
    <scope>IDENTIFICATION</scope>
</reference>